<evidence type="ECO:0000313" key="3">
    <source>
        <dbReference type="Proteomes" id="UP000092600"/>
    </source>
</evidence>
<proteinExistence type="predicted"/>
<dbReference type="STRING" id="4615.A0A199UIA5"/>
<evidence type="ECO:0000256" key="1">
    <source>
        <dbReference type="SAM" id="Coils"/>
    </source>
</evidence>
<accession>A0A199UIA5</accession>
<keyword evidence="1" id="KW-0175">Coiled coil</keyword>
<feature type="coiled-coil region" evidence="1">
    <location>
        <begin position="343"/>
        <end position="377"/>
    </location>
</feature>
<evidence type="ECO:0000313" key="2">
    <source>
        <dbReference type="EMBL" id="OAY64469.1"/>
    </source>
</evidence>
<name>A0A199UIA5_ANACO</name>
<dbReference type="Proteomes" id="UP000092600">
    <property type="component" value="Unassembled WGS sequence"/>
</dbReference>
<reference evidence="2 3" key="1">
    <citation type="journal article" date="2016" name="DNA Res.">
        <title>The draft genome of MD-2 pineapple using hybrid error correction of long reads.</title>
        <authorList>
            <person name="Redwan R.M."/>
            <person name="Saidin A."/>
            <person name="Kumar S.V."/>
        </authorList>
    </citation>
    <scope>NUCLEOTIDE SEQUENCE [LARGE SCALE GENOMIC DNA]</scope>
    <source>
        <strain evidence="3">cv. MD2</strain>
        <tissue evidence="2">Leaf</tissue>
    </source>
</reference>
<dbReference type="EMBL" id="LSRQ01007888">
    <property type="protein sequence ID" value="OAY64469.1"/>
    <property type="molecule type" value="Genomic_DNA"/>
</dbReference>
<dbReference type="PANTHER" id="PTHR33476:SF22">
    <property type="entry name" value="PROTEIN POLAR LOCALIZATION DURING ASYMMETRIC DIVISION AND REDISTRIBUTION"/>
    <property type="match status" value="1"/>
</dbReference>
<gene>
    <name evidence="2" type="ORF">ACMD2_04365</name>
</gene>
<dbReference type="InterPro" id="IPR040348">
    <property type="entry name" value="POLAR-like"/>
</dbReference>
<protein>
    <submittedName>
        <fullName evidence="2">Protein POLAR LOCALIZATION DURING ASYMMETRIC DIVISION AND REDISTRIBUTION</fullName>
    </submittedName>
</protein>
<dbReference type="GO" id="GO:0008356">
    <property type="term" value="P:asymmetric cell division"/>
    <property type="evidence" value="ECO:0007669"/>
    <property type="project" value="InterPro"/>
</dbReference>
<organism evidence="2 3">
    <name type="scientific">Ananas comosus</name>
    <name type="common">Pineapple</name>
    <name type="synonym">Ananas ananas</name>
    <dbReference type="NCBI Taxonomy" id="4615"/>
    <lineage>
        <taxon>Eukaryota</taxon>
        <taxon>Viridiplantae</taxon>
        <taxon>Streptophyta</taxon>
        <taxon>Embryophyta</taxon>
        <taxon>Tracheophyta</taxon>
        <taxon>Spermatophyta</taxon>
        <taxon>Magnoliopsida</taxon>
        <taxon>Liliopsida</taxon>
        <taxon>Poales</taxon>
        <taxon>Bromeliaceae</taxon>
        <taxon>Bromelioideae</taxon>
        <taxon>Ananas</taxon>
    </lineage>
</organism>
<dbReference type="AlphaFoldDB" id="A0A199UIA5"/>
<dbReference type="PANTHER" id="PTHR33476">
    <property type="entry name" value="EMB|CAB62613.1"/>
    <property type="match status" value="1"/>
</dbReference>
<comment type="caution">
    <text evidence="2">The sequence shown here is derived from an EMBL/GenBank/DDBJ whole genome shotgun (WGS) entry which is preliminary data.</text>
</comment>
<sequence>MVDSTRETRIGEAEVEGKRRMVDYLNEDDDGEEIDAVRKGTKAPLMSCSCSSSSISSRSPRTLLSKWLLRTSKRGGGSGGGIGGSGLGRLVRFSRFYGGKRREEVGEGKERAKSGEGGIRLRGSEFGCWGESRVVSEESSGKLTVSSGLRSEDASFNLGIGLGLSLLLAKTASEFNKMSEVRTQMEMLLKQIKDEFGKKDVISGLSGSSNSPSSATLDFSWNAIREDTIASQYNGYLSHQGGLRFIKESGSREVVGCESSLKMNKLEAELEVELERLQLNMEGENTLLFPEQHRTELSSDCTSSSKSFTGYVEEFDEGEEEDNGQYSGVSAIELERKLHELLHARQQERIAELESTLKCVERKLVEKEIEARRWKDAARVASQNRDKTLVKSCEI</sequence>